<dbReference type="Pfam" id="PF00339">
    <property type="entry name" value="Arrestin_N"/>
    <property type="match status" value="1"/>
</dbReference>
<dbReference type="InterPro" id="IPR014752">
    <property type="entry name" value="Arrestin-like_C"/>
</dbReference>
<sequence>MNVNVNVDVNASTSISLCGNPNKDIHTVFRGRTAKPPAESRTTKSPTKQLMFCRSLSLVLLETTVYLRGHPRDTQTTNLLRGFVRLELARPIVVHAITVQLVGTAKTLWPEADHWDKQVLVDSTLQVSCTPQQLGKGTHRFPFEVLLSNALSESIECSYGRISYKLHCQALVRAFPWPCLLPLRTKIPVELVRLPPTEGPNSVSLTRVLGNNHTLAVTIETTNLVPGALLPVSLSLQTLLSLTTTTTTTTTTSSSSSSSLSNNQNKNTPLVLTSLTVKLIERQRIRAPAHYTTRLHHHQITLTPHSPFTSPCQIKPSGDQINETRILYRVPSKESLLLHTSSTNRNMRVRHWLQIFMSFVLPDNTLHDIMVDTPVLVLPGTLHDPSSFSLPVYQPTAPSLRSPSSTYPFGWLTRLISRNTKPLIIPPHYTTYQ</sequence>
<dbReference type="InterPro" id="IPR050357">
    <property type="entry name" value="Arrestin_domain-protein"/>
</dbReference>
<dbReference type="Gene3D" id="2.60.40.640">
    <property type="match status" value="1"/>
</dbReference>
<reference evidence="2 3" key="1">
    <citation type="submission" date="2024-04" db="EMBL/GenBank/DDBJ databases">
        <title>Symmetric and asymmetric DNA N6-adenine methylation regulates different biological responses in Mucorales.</title>
        <authorList>
            <consortium name="Lawrence Berkeley National Laboratory"/>
            <person name="Lax C."/>
            <person name="Mondo S.J."/>
            <person name="Osorio-Concepcion M."/>
            <person name="Muszewska A."/>
            <person name="Corrochano-Luque M."/>
            <person name="Gutierrez G."/>
            <person name="Riley R."/>
            <person name="Lipzen A."/>
            <person name="Guo J."/>
            <person name="Hundley H."/>
            <person name="Amirebrahimi M."/>
            <person name="Ng V."/>
            <person name="Lorenzo-Gutierrez D."/>
            <person name="Binder U."/>
            <person name="Yang J."/>
            <person name="Song Y."/>
            <person name="Canovas D."/>
            <person name="Navarro E."/>
            <person name="Freitag M."/>
            <person name="Gabaldon T."/>
            <person name="Grigoriev I.V."/>
            <person name="Corrochano L.M."/>
            <person name="Nicolas F.E."/>
            <person name="Garre V."/>
        </authorList>
    </citation>
    <scope>NUCLEOTIDE SEQUENCE [LARGE SCALE GENOMIC DNA]</scope>
    <source>
        <strain evidence="2 3">L51</strain>
    </source>
</reference>
<dbReference type="EMBL" id="JBCLYO010000007">
    <property type="protein sequence ID" value="KAL0087440.1"/>
    <property type="molecule type" value="Genomic_DNA"/>
</dbReference>
<dbReference type="InterPro" id="IPR014756">
    <property type="entry name" value="Ig_E-set"/>
</dbReference>
<dbReference type="PANTHER" id="PTHR11188">
    <property type="entry name" value="ARRESTIN DOMAIN CONTAINING PROTEIN"/>
    <property type="match status" value="1"/>
</dbReference>
<name>A0ABR3B1S9_PHYBL</name>
<gene>
    <name evidence="2" type="ORF">J3Q64DRAFT_1885316</name>
</gene>
<evidence type="ECO:0000313" key="2">
    <source>
        <dbReference type="EMBL" id="KAL0087440.1"/>
    </source>
</evidence>
<protein>
    <recommendedName>
        <fullName evidence="1">Arrestin-like N-terminal domain-containing protein</fullName>
    </recommendedName>
</protein>
<evidence type="ECO:0000313" key="3">
    <source>
        <dbReference type="Proteomes" id="UP001448207"/>
    </source>
</evidence>
<feature type="domain" description="Arrestin-like N-terminal" evidence="1">
    <location>
        <begin position="80"/>
        <end position="169"/>
    </location>
</feature>
<proteinExistence type="predicted"/>
<dbReference type="PANTHER" id="PTHR11188:SF17">
    <property type="entry name" value="FI21816P1"/>
    <property type="match status" value="1"/>
</dbReference>
<dbReference type="SUPFAM" id="SSF81296">
    <property type="entry name" value="E set domains"/>
    <property type="match status" value="1"/>
</dbReference>
<accession>A0ABR3B1S9</accession>
<comment type="caution">
    <text evidence="2">The sequence shown here is derived from an EMBL/GenBank/DDBJ whole genome shotgun (WGS) entry which is preliminary data.</text>
</comment>
<evidence type="ECO:0000259" key="1">
    <source>
        <dbReference type="Pfam" id="PF00339"/>
    </source>
</evidence>
<dbReference type="Proteomes" id="UP001448207">
    <property type="component" value="Unassembled WGS sequence"/>
</dbReference>
<keyword evidence="3" id="KW-1185">Reference proteome</keyword>
<dbReference type="InterPro" id="IPR011021">
    <property type="entry name" value="Arrestin-like_N"/>
</dbReference>
<organism evidence="2 3">
    <name type="scientific">Phycomyces blakesleeanus</name>
    <dbReference type="NCBI Taxonomy" id="4837"/>
    <lineage>
        <taxon>Eukaryota</taxon>
        <taxon>Fungi</taxon>
        <taxon>Fungi incertae sedis</taxon>
        <taxon>Mucoromycota</taxon>
        <taxon>Mucoromycotina</taxon>
        <taxon>Mucoromycetes</taxon>
        <taxon>Mucorales</taxon>
        <taxon>Phycomycetaceae</taxon>
        <taxon>Phycomyces</taxon>
    </lineage>
</organism>